<dbReference type="SUPFAM" id="SSF56176">
    <property type="entry name" value="FAD-binding/transporter-associated domain-like"/>
    <property type="match status" value="1"/>
</dbReference>
<accession>I4A266</accession>
<name>I4A266_ORNRL</name>
<dbReference type="KEGG" id="orh:Ornrh_1905"/>
<keyword evidence="4 10" id="KW-0812">Transmembrane</keyword>
<evidence type="ECO:0000256" key="8">
    <source>
        <dbReference type="ARBA" id="ARBA00023136"/>
    </source>
</evidence>
<feature type="domain" description="CBS" evidence="12">
    <location>
        <begin position="292"/>
        <end position="349"/>
    </location>
</feature>
<dbReference type="SMART" id="SM01091">
    <property type="entry name" value="CorC_HlyC"/>
    <property type="match status" value="1"/>
</dbReference>
<dbReference type="InterPro" id="IPR046342">
    <property type="entry name" value="CBS_dom_sf"/>
</dbReference>
<dbReference type="InterPro" id="IPR019862">
    <property type="entry name" value="Motility-assoc_prot_GldE"/>
</dbReference>
<evidence type="ECO:0000256" key="4">
    <source>
        <dbReference type="ARBA" id="ARBA00022692"/>
    </source>
</evidence>
<dbReference type="SUPFAM" id="SSF54631">
    <property type="entry name" value="CBS-domain pair"/>
    <property type="match status" value="1"/>
</dbReference>
<evidence type="ECO:0000256" key="9">
    <source>
        <dbReference type="PROSITE-ProRule" id="PRU00703"/>
    </source>
</evidence>
<dbReference type="EMBL" id="CP003283">
    <property type="protein sequence ID" value="AFL98050.1"/>
    <property type="molecule type" value="Genomic_DNA"/>
</dbReference>
<dbReference type="Gene3D" id="3.10.580.10">
    <property type="entry name" value="CBS-domain"/>
    <property type="match status" value="1"/>
</dbReference>
<evidence type="ECO:0000256" key="5">
    <source>
        <dbReference type="ARBA" id="ARBA00022737"/>
    </source>
</evidence>
<keyword evidence="5" id="KW-0677">Repeat</keyword>
<dbReference type="InterPro" id="IPR000644">
    <property type="entry name" value="CBS_dom"/>
</dbReference>
<dbReference type="GO" id="GO:0050660">
    <property type="term" value="F:flavin adenine dinucleotide binding"/>
    <property type="evidence" value="ECO:0007669"/>
    <property type="project" value="InterPro"/>
</dbReference>
<comment type="similarity">
    <text evidence="2">Belongs to the UPF0053 family.</text>
</comment>
<dbReference type="InterPro" id="IPR016169">
    <property type="entry name" value="FAD-bd_PCMH_sub2"/>
</dbReference>
<dbReference type="CDD" id="cd04590">
    <property type="entry name" value="CBS_pair_CorC_HlyC_assoc"/>
    <property type="match status" value="1"/>
</dbReference>
<dbReference type="Gene3D" id="3.30.465.10">
    <property type="match status" value="1"/>
</dbReference>
<dbReference type="GeneID" id="71569954"/>
<dbReference type="GO" id="GO:0005886">
    <property type="term" value="C:plasma membrane"/>
    <property type="evidence" value="ECO:0007669"/>
    <property type="project" value="UniProtKB-SubCell"/>
</dbReference>
<dbReference type="Proteomes" id="UP000006051">
    <property type="component" value="Chromosome"/>
</dbReference>
<dbReference type="PROSITE" id="PS51371">
    <property type="entry name" value="CBS"/>
    <property type="match status" value="2"/>
</dbReference>
<dbReference type="GeneID" id="97258505"/>
<evidence type="ECO:0000313" key="15">
    <source>
        <dbReference type="Proteomes" id="UP000006051"/>
    </source>
</evidence>
<dbReference type="FunFam" id="3.10.580.10:FF:000002">
    <property type="entry name" value="Magnesium/cobalt efflux protein CorC"/>
    <property type="match status" value="1"/>
</dbReference>
<feature type="transmembrane region" description="Helical" evidence="11">
    <location>
        <begin position="25"/>
        <end position="48"/>
    </location>
</feature>
<dbReference type="InterPro" id="IPR005170">
    <property type="entry name" value="Transptr-assoc_dom"/>
</dbReference>
<dbReference type="SMART" id="SM00116">
    <property type="entry name" value="CBS"/>
    <property type="match status" value="2"/>
</dbReference>
<dbReference type="STRING" id="867902.Ornrh_1905"/>
<gene>
    <name evidence="14" type="ordered locus">Ornrh_1905</name>
</gene>
<sequence length="451" mass="51925">MLETEPPSLFINAIFAFSSYEFGELFLLLILLFLSALLSGSEVAFFSIKKKDLVQAKEEGKDVSSVENLLKDKQKLLADILIGNNFINIGIVLLSAMISEVFVHPYLGDLTFMGISFRVLFDVVIITFLLLLFGEIIPKIYSNQASLKFGTFTAPLIRFFDIIAKPISIPLLWLSSLIEKNLKNEHKISVDQLSQALEMTSEDEMTTNEEQRILEGIVNFGNTETREVMTPRVDMFSMRLENNFQEVLQKISQKGFSRVPVYEDDIDEIKGLLYAKDLLPYLDEEDFDWHTVLRKPYFVPENKKLDDLLSDFQEKKIHIAIVVDEYGGTSGIVSMEDVLEEVVGDISDEFDDENIFYSKLDKDNYLFEGKTSLKDFMRIMEIDDDTFDDVKGEAETLAGLILEINEETPNRRQKIHYKNFVFTIESIDKRRIKRIKVTRTPLPEEETNEEQ</sequence>
<organism evidence="14 15">
    <name type="scientific">Ornithobacterium rhinotracheale (strain ATCC 51463 / DSM 15997 / CCUG 23171 / CIP 104009 / LMG 9086)</name>
    <dbReference type="NCBI Taxonomy" id="867902"/>
    <lineage>
        <taxon>Bacteria</taxon>
        <taxon>Pseudomonadati</taxon>
        <taxon>Bacteroidota</taxon>
        <taxon>Flavobacteriia</taxon>
        <taxon>Flavobacteriales</taxon>
        <taxon>Weeksellaceae</taxon>
        <taxon>Ornithobacterium</taxon>
    </lineage>
</organism>
<dbReference type="PANTHER" id="PTHR22777">
    <property type="entry name" value="HEMOLYSIN-RELATED"/>
    <property type="match status" value="1"/>
</dbReference>
<keyword evidence="6 10" id="KW-1133">Transmembrane helix</keyword>
<dbReference type="InterPro" id="IPR036318">
    <property type="entry name" value="FAD-bd_PCMH-like_sf"/>
</dbReference>
<keyword evidence="7 9" id="KW-0129">CBS domain</keyword>
<dbReference type="InterPro" id="IPR044751">
    <property type="entry name" value="Ion_transp-like_CBS"/>
</dbReference>
<feature type="transmembrane region" description="Helical" evidence="11">
    <location>
        <begin position="76"/>
        <end position="98"/>
    </location>
</feature>
<protein>
    <submittedName>
        <fullName evidence="14">Protein involved in gliding motility GldE</fullName>
    </submittedName>
</protein>
<evidence type="ECO:0000256" key="11">
    <source>
        <dbReference type="SAM" id="Phobius"/>
    </source>
</evidence>
<dbReference type="AlphaFoldDB" id="I4A266"/>
<keyword evidence="15" id="KW-1185">Reference proteome</keyword>
<evidence type="ECO:0000256" key="1">
    <source>
        <dbReference type="ARBA" id="ARBA00004651"/>
    </source>
</evidence>
<dbReference type="InterPro" id="IPR002550">
    <property type="entry name" value="CNNM"/>
</dbReference>
<dbReference type="eggNOG" id="COG1253">
    <property type="taxonomic scope" value="Bacteria"/>
</dbReference>
<evidence type="ECO:0000256" key="7">
    <source>
        <dbReference type="ARBA" id="ARBA00023122"/>
    </source>
</evidence>
<comment type="subcellular location">
    <subcellularLocation>
        <location evidence="1">Cell membrane</location>
        <topology evidence="1">Multi-pass membrane protein</topology>
    </subcellularLocation>
</comment>
<dbReference type="Pfam" id="PF01595">
    <property type="entry name" value="CNNM"/>
    <property type="match status" value="1"/>
</dbReference>
<feature type="domain" description="CNNM transmembrane" evidence="13">
    <location>
        <begin position="17"/>
        <end position="210"/>
    </location>
</feature>
<evidence type="ECO:0000259" key="13">
    <source>
        <dbReference type="PROSITE" id="PS51846"/>
    </source>
</evidence>
<dbReference type="PATRIC" id="fig|867902.3.peg.1848"/>
<dbReference type="NCBIfam" id="TIGR03520">
    <property type="entry name" value="GldE"/>
    <property type="match status" value="1"/>
</dbReference>
<dbReference type="RefSeq" id="WP_014791572.1">
    <property type="nucleotide sequence ID" value="NC_018016.1"/>
</dbReference>
<evidence type="ECO:0000256" key="3">
    <source>
        <dbReference type="ARBA" id="ARBA00022475"/>
    </source>
</evidence>
<keyword evidence="3" id="KW-1003">Cell membrane</keyword>
<dbReference type="Pfam" id="PF00571">
    <property type="entry name" value="CBS"/>
    <property type="match status" value="2"/>
</dbReference>
<evidence type="ECO:0000256" key="6">
    <source>
        <dbReference type="ARBA" id="ARBA00022989"/>
    </source>
</evidence>
<evidence type="ECO:0000313" key="14">
    <source>
        <dbReference type="EMBL" id="AFL98050.1"/>
    </source>
</evidence>
<evidence type="ECO:0000259" key="12">
    <source>
        <dbReference type="PROSITE" id="PS51371"/>
    </source>
</evidence>
<dbReference type="PROSITE" id="PS51846">
    <property type="entry name" value="CNNM"/>
    <property type="match status" value="1"/>
</dbReference>
<proteinExistence type="inferred from homology"/>
<keyword evidence="8 10" id="KW-0472">Membrane</keyword>
<evidence type="ECO:0000256" key="10">
    <source>
        <dbReference type="PROSITE-ProRule" id="PRU01193"/>
    </source>
</evidence>
<evidence type="ECO:0000256" key="2">
    <source>
        <dbReference type="ARBA" id="ARBA00006337"/>
    </source>
</evidence>
<feature type="transmembrane region" description="Helical" evidence="11">
    <location>
        <begin position="110"/>
        <end position="133"/>
    </location>
</feature>
<feature type="domain" description="CBS" evidence="12">
    <location>
        <begin position="229"/>
        <end position="289"/>
    </location>
</feature>
<dbReference type="HOGENOM" id="CLU_015237_4_1_10"/>
<dbReference type="Pfam" id="PF03471">
    <property type="entry name" value="CorC_HlyC"/>
    <property type="match status" value="1"/>
</dbReference>
<reference evidence="14 15" key="1">
    <citation type="submission" date="2012-06" db="EMBL/GenBank/DDBJ databases">
        <title>The complete genome of Ornithobacterium rhinotracheale DSM 15997.</title>
        <authorList>
            <consortium name="US DOE Joint Genome Institute (JGI-PGF)"/>
            <person name="Lucas S."/>
            <person name="Copeland A."/>
            <person name="Lapidus A."/>
            <person name="Goodwin L."/>
            <person name="Pitluck S."/>
            <person name="Peters L."/>
            <person name="Mikhailova N."/>
            <person name="Teshima H."/>
            <person name="Kyrpides N."/>
            <person name="Mavromatis K."/>
            <person name="Pagani I."/>
            <person name="Ivanova N."/>
            <person name="Ovchinnikova G."/>
            <person name="Zeytun A."/>
            <person name="Detter J.C."/>
            <person name="Han C."/>
            <person name="Land M."/>
            <person name="Hauser L."/>
            <person name="Markowitz V."/>
            <person name="Cheng J.-F."/>
            <person name="Hugenholtz P."/>
            <person name="Woyke T."/>
            <person name="Wu D."/>
            <person name="Lang E."/>
            <person name="Kopitz M."/>
            <person name="Brambilla E."/>
            <person name="Klenk H.-P."/>
            <person name="Eisen J.A."/>
        </authorList>
    </citation>
    <scope>NUCLEOTIDE SEQUENCE [LARGE SCALE GENOMIC DNA]</scope>
    <source>
        <strain evidence="15">ATCC 51463 / DSM 15997 / CCUG 23171 / LMG 9086</strain>
    </source>
</reference>
<dbReference type="PANTHER" id="PTHR22777:SF32">
    <property type="entry name" value="UPF0053 INNER MEMBRANE PROTEIN YFJD"/>
    <property type="match status" value="1"/>
</dbReference>